<proteinExistence type="predicted"/>
<evidence type="ECO:0000313" key="1">
    <source>
        <dbReference type="EMBL" id="SHK48786.1"/>
    </source>
</evidence>
<dbReference type="Proteomes" id="UP000185812">
    <property type="component" value="Unassembled WGS sequence"/>
</dbReference>
<dbReference type="AlphaFoldDB" id="A0A1M6SVS7"/>
<reference evidence="2" key="1">
    <citation type="submission" date="2016-11" db="EMBL/GenBank/DDBJ databases">
        <authorList>
            <person name="Varghese N."/>
            <person name="Submissions S."/>
        </authorList>
    </citation>
    <scope>NUCLEOTIDE SEQUENCE [LARGE SCALE GENOMIC DNA]</scope>
    <source>
        <strain evidence="2">DSM 22212</strain>
    </source>
</reference>
<dbReference type="PROSITE" id="PS51257">
    <property type="entry name" value="PROKAR_LIPOPROTEIN"/>
    <property type="match status" value="1"/>
</dbReference>
<keyword evidence="2" id="KW-1185">Reference proteome</keyword>
<organism evidence="1 2">
    <name type="scientific">Rhodothermus profundi</name>
    <dbReference type="NCBI Taxonomy" id="633813"/>
    <lineage>
        <taxon>Bacteria</taxon>
        <taxon>Pseudomonadati</taxon>
        <taxon>Rhodothermota</taxon>
        <taxon>Rhodothermia</taxon>
        <taxon>Rhodothermales</taxon>
        <taxon>Rhodothermaceae</taxon>
        <taxon>Rhodothermus</taxon>
    </lineage>
</organism>
<evidence type="ECO:0008006" key="3">
    <source>
        <dbReference type="Google" id="ProtNLM"/>
    </source>
</evidence>
<accession>A0A1M6SVS7</accession>
<protein>
    <recommendedName>
        <fullName evidence="3">Lipoprotein</fullName>
    </recommendedName>
</protein>
<gene>
    <name evidence="1" type="ORF">SAMN04488087_1247</name>
</gene>
<dbReference type="STRING" id="633813.SAMN04488087_1247"/>
<evidence type="ECO:0000313" key="2">
    <source>
        <dbReference type="Proteomes" id="UP000185812"/>
    </source>
</evidence>
<name>A0A1M6SVS7_9BACT</name>
<sequence>MVMRTGKIAGWIAGIVLVLLLSGCQQQASYRVAQLLLHRYGWDSLQVAVQFVKQRWPSSPEPVQPDSLQVLLLSARYDTLYLGAARMIPVPDARLEDQERLLLEVCGWFAGRVVCDQIGLNASPKRLVVEPEIVYPFQGTTARLYYRLRSRWERQRYDGDGWEPLPLQRSFQGYLLIGTQADPHSQLRVPLRTWEGVIELSALPAFSDFRYALQQQFRVGRSATVTFELYAGLETPELLTSVTRRLRPKTEAERKAEVAHFAGEALQQVVERLSGRWYPVWLQVESWSFNPLNLQYVVEVTARWREGGWFRPLCVLSGVLTISEDGTAATFRWVSGNRRAQERWQQQVGQDVLNLDALPPPELPESDEVIVSGW</sequence>
<dbReference type="EMBL" id="FRAU01000003">
    <property type="protein sequence ID" value="SHK48786.1"/>
    <property type="molecule type" value="Genomic_DNA"/>
</dbReference>